<dbReference type="RefSeq" id="WP_278197489.1">
    <property type="nucleotide sequence ID" value="NZ_JALDAY010000028.1"/>
</dbReference>
<dbReference type="EMBL" id="JALDAY010000028">
    <property type="protein sequence ID" value="MCI3279345.1"/>
    <property type="molecule type" value="Genomic_DNA"/>
</dbReference>
<dbReference type="InterPro" id="IPR034733">
    <property type="entry name" value="AcCoA_carboxyl_beta"/>
</dbReference>
<proteinExistence type="predicted"/>
<comment type="caution">
    <text evidence="2">The sequence shown here is derived from an EMBL/GenBank/DDBJ whole genome shotgun (WGS) entry which is preliminary data.</text>
</comment>
<dbReference type="InterPro" id="IPR011762">
    <property type="entry name" value="COA_CT_N"/>
</dbReference>
<evidence type="ECO:0000313" key="2">
    <source>
        <dbReference type="EMBL" id="MCI3279345.1"/>
    </source>
</evidence>
<dbReference type="Gene3D" id="3.90.226.10">
    <property type="entry name" value="2-enoyl-CoA Hydratase, Chain A, domain 1"/>
    <property type="match status" value="1"/>
</dbReference>
<feature type="non-terminal residue" evidence="2">
    <location>
        <position position="68"/>
    </location>
</feature>
<dbReference type="PROSITE" id="PS50980">
    <property type="entry name" value="COA_CT_NTER"/>
    <property type="match status" value="1"/>
</dbReference>
<evidence type="ECO:0000259" key="1">
    <source>
        <dbReference type="PROSITE" id="PS50980"/>
    </source>
</evidence>
<dbReference type="InterPro" id="IPR029045">
    <property type="entry name" value="ClpP/crotonase-like_dom_sf"/>
</dbReference>
<dbReference type="Pfam" id="PF01039">
    <property type="entry name" value="Carboxyl_trans"/>
    <property type="match status" value="1"/>
</dbReference>
<gene>
    <name evidence="2" type="ORF">MQP27_50590</name>
</gene>
<feature type="domain" description="CoA carboxyltransferase N-terminal" evidence="1">
    <location>
        <begin position="16"/>
        <end position="68"/>
    </location>
</feature>
<protein>
    <submittedName>
        <fullName evidence="2">Methylmalonyl-CoA carboxyltransferase</fullName>
    </submittedName>
</protein>
<accession>A0ABS9YQA9</accession>
<evidence type="ECO:0000313" key="3">
    <source>
        <dbReference type="Proteomes" id="UP001165269"/>
    </source>
</evidence>
<name>A0ABS9YQA9_9ACTN</name>
<sequence length="68" mass="7618">MSVTDTTPARGADWTLYGRLEELRLIKDEARQGPDAAATERQHAKGKLTAHERIELLLDPGSFQEVEQ</sequence>
<organism evidence="2 3">
    <name type="scientific">Streptomyces cylindrosporus</name>
    <dbReference type="NCBI Taxonomy" id="2927583"/>
    <lineage>
        <taxon>Bacteria</taxon>
        <taxon>Bacillati</taxon>
        <taxon>Actinomycetota</taxon>
        <taxon>Actinomycetes</taxon>
        <taxon>Kitasatosporales</taxon>
        <taxon>Streptomycetaceae</taxon>
        <taxon>Streptomyces</taxon>
    </lineage>
</organism>
<dbReference type="Proteomes" id="UP001165269">
    <property type="component" value="Unassembled WGS sequence"/>
</dbReference>
<keyword evidence="3" id="KW-1185">Reference proteome</keyword>
<dbReference type="SUPFAM" id="SSF52096">
    <property type="entry name" value="ClpP/crotonase"/>
    <property type="match status" value="1"/>
</dbReference>
<reference evidence="2" key="1">
    <citation type="submission" date="2022-03" db="EMBL/GenBank/DDBJ databases">
        <title>Streptomyces 7R015 and 7R016 isolated from Barleria lupulina in Thailand.</title>
        <authorList>
            <person name="Kanchanasin P."/>
            <person name="Phongsopitanun W."/>
            <person name="Tanasupawat S."/>
        </authorList>
    </citation>
    <scope>NUCLEOTIDE SEQUENCE</scope>
    <source>
        <strain evidence="2">7R015</strain>
    </source>
</reference>